<reference evidence="4 5" key="1">
    <citation type="submission" date="2019-05" db="EMBL/GenBank/DDBJ databases">
        <title>Culicoidintestinum kansasii gen. nov., sp. nov. from the gastrointestinal tract of the biting midge, Culicoides sonorensis.</title>
        <authorList>
            <person name="Neupane S."/>
            <person name="Ghosh A."/>
            <person name="Gunther S."/>
            <person name="Martin K."/>
            <person name="Zurek L."/>
        </authorList>
    </citation>
    <scope>NUCLEOTIDE SEQUENCE [LARGE SCALE GENOMIC DNA]</scope>
    <source>
        <strain evidence="4 5">CS-1</strain>
    </source>
</reference>
<keyword evidence="2" id="KW-1133">Transmembrane helix</keyword>
<feature type="domain" description="PASTA" evidence="3">
    <location>
        <begin position="326"/>
        <end position="392"/>
    </location>
</feature>
<evidence type="ECO:0000256" key="1">
    <source>
        <dbReference type="SAM" id="MobiDB-lite"/>
    </source>
</evidence>
<keyword evidence="2" id="KW-0472">Membrane</keyword>
<dbReference type="Proteomes" id="UP000306912">
    <property type="component" value="Unassembled WGS sequence"/>
</dbReference>
<dbReference type="AlphaFoldDB" id="A0A5R8QC46"/>
<gene>
    <name evidence="4" type="ORF">FEZ08_06915</name>
</gene>
<dbReference type="InterPro" id="IPR005543">
    <property type="entry name" value="PASTA_dom"/>
</dbReference>
<dbReference type="CDD" id="cd06577">
    <property type="entry name" value="PASTA_pknB"/>
    <property type="match status" value="2"/>
</dbReference>
<feature type="region of interest" description="Disordered" evidence="1">
    <location>
        <begin position="126"/>
        <end position="146"/>
    </location>
</feature>
<dbReference type="Gene3D" id="3.30.10.20">
    <property type="match status" value="2"/>
</dbReference>
<dbReference type="Pfam" id="PF03793">
    <property type="entry name" value="PASTA"/>
    <property type="match status" value="2"/>
</dbReference>
<feature type="transmembrane region" description="Helical" evidence="2">
    <location>
        <begin position="160"/>
        <end position="181"/>
    </location>
</feature>
<feature type="region of interest" description="Disordered" evidence="1">
    <location>
        <begin position="42"/>
        <end position="95"/>
    </location>
</feature>
<dbReference type="SMART" id="SM00740">
    <property type="entry name" value="PASTA"/>
    <property type="match status" value="2"/>
</dbReference>
<dbReference type="RefSeq" id="WP_138190997.1">
    <property type="nucleotide sequence ID" value="NZ_VBWP01000005.1"/>
</dbReference>
<keyword evidence="5" id="KW-1185">Reference proteome</keyword>
<keyword evidence="2" id="KW-0812">Transmembrane</keyword>
<organism evidence="4 5">
    <name type="scientific">Culicoidibacter larvae</name>
    <dbReference type="NCBI Taxonomy" id="2579976"/>
    <lineage>
        <taxon>Bacteria</taxon>
        <taxon>Bacillati</taxon>
        <taxon>Bacillota</taxon>
        <taxon>Culicoidibacteria</taxon>
        <taxon>Culicoidibacterales</taxon>
        <taxon>Culicoidibacteraceae</taxon>
        <taxon>Culicoidibacter</taxon>
    </lineage>
</organism>
<evidence type="ECO:0000313" key="4">
    <source>
        <dbReference type="EMBL" id="TLG73860.1"/>
    </source>
</evidence>
<comment type="caution">
    <text evidence="4">The sequence shown here is derived from an EMBL/GenBank/DDBJ whole genome shotgun (WGS) entry which is preliminary data.</text>
</comment>
<name>A0A5R8QC46_9FIRM</name>
<evidence type="ECO:0000259" key="3">
    <source>
        <dbReference type="PROSITE" id="PS51178"/>
    </source>
</evidence>
<feature type="compositionally biased region" description="Acidic residues" evidence="1">
    <location>
        <begin position="53"/>
        <end position="86"/>
    </location>
</feature>
<dbReference type="OrthoDB" id="1641593at2"/>
<sequence>MSDFLSKFSKDNYDKLLDAEHEAETKAELEEAFVEDEIEQITEELNEAANEASENESPEEVVTETEPAEEDSATEPLESEVAAEEPIESKVPVEDAVAIDHIDDDSDDEEEVAPVIIPARALKPVPETSRRRKAEPSRRDDRDEEVEIDKSYHKKKMIRYGIIGGSAVLVCILAFLAFLFFNQVQVKNFVGTPVSELKTWALKNNIEVETEMVFSIEQDENMIVSQDIPEGSNIQKGSVIKVQVSKGADPDERIALPDFSKMNTTQVKAWVDSNKAENVKIVEQFDENVPKGTYLKMEFKDKNITAATYTRADGLSIYMSKGKEVFEKNIEVPDFTNKSKAEVEAWAKTNMIEMTYDEASSDTVPAEMIVSQSIKAGEKVAKKDKMTVVVSVGKASVVPWFGNATAETAGELGSQHDLQVIVVTEYSENTPFGELIWQSESSGTYLTGTDKTVKVYYSLGKPYIENLIGRQENEIPAYFFNFKSKNANITYTIKYVSSSEPKGTIVWMSKYSEYVGMNTHIEIHVSR</sequence>
<dbReference type="EMBL" id="VBWP01000005">
    <property type="protein sequence ID" value="TLG73860.1"/>
    <property type="molecule type" value="Genomic_DNA"/>
</dbReference>
<feature type="domain" description="PASTA" evidence="3">
    <location>
        <begin position="182"/>
        <end position="246"/>
    </location>
</feature>
<dbReference type="SUPFAM" id="SSF54184">
    <property type="entry name" value="Penicillin-binding protein 2x (pbp-2x), c-terminal domain"/>
    <property type="match status" value="1"/>
</dbReference>
<evidence type="ECO:0000256" key="2">
    <source>
        <dbReference type="SAM" id="Phobius"/>
    </source>
</evidence>
<protein>
    <submittedName>
        <fullName evidence="4">PASTA domain-containing protein</fullName>
    </submittedName>
</protein>
<evidence type="ECO:0000313" key="5">
    <source>
        <dbReference type="Proteomes" id="UP000306912"/>
    </source>
</evidence>
<dbReference type="PROSITE" id="PS51178">
    <property type="entry name" value="PASTA"/>
    <property type="match status" value="2"/>
</dbReference>
<accession>A0A5R8QC46</accession>
<dbReference type="InParanoid" id="A0A5R8QC46"/>
<proteinExistence type="predicted"/>